<feature type="domain" description="Heparan-alpha-glucosaminide N-acetyltransferase catalytic" evidence="2">
    <location>
        <begin position="9"/>
        <end position="221"/>
    </location>
</feature>
<keyword evidence="1" id="KW-0812">Transmembrane</keyword>
<keyword evidence="1" id="KW-1133">Transmembrane helix</keyword>
<reference evidence="3" key="2">
    <citation type="journal article" date="2021" name="PeerJ">
        <title>Extensive microbial diversity within the chicken gut microbiome revealed by metagenomics and culture.</title>
        <authorList>
            <person name="Gilroy R."/>
            <person name="Ravi A."/>
            <person name="Getino M."/>
            <person name="Pursley I."/>
            <person name="Horton D.L."/>
            <person name="Alikhan N.F."/>
            <person name="Baker D."/>
            <person name="Gharbi K."/>
            <person name="Hall N."/>
            <person name="Watson M."/>
            <person name="Adriaenssens E.M."/>
            <person name="Foster-Nyarko E."/>
            <person name="Jarju S."/>
            <person name="Secka A."/>
            <person name="Antonio M."/>
            <person name="Oren A."/>
            <person name="Chaudhuri R.R."/>
            <person name="La Ragione R."/>
            <person name="Hildebrand F."/>
            <person name="Pallen M.J."/>
        </authorList>
    </citation>
    <scope>NUCLEOTIDE SEQUENCE</scope>
    <source>
        <strain evidence="3">CHK191-8634</strain>
    </source>
</reference>
<feature type="transmembrane region" description="Helical" evidence="1">
    <location>
        <begin position="213"/>
        <end position="234"/>
    </location>
</feature>
<accession>A0A9D1IWE6</accession>
<feature type="transmembrane region" description="Helical" evidence="1">
    <location>
        <begin position="101"/>
        <end position="119"/>
    </location>
</feature>
<dbReference type="Proteomes" id="UP000824073">
    <property type="component" value="Unassembled WGS sequence"/>
</dbReference>
<dbReference type="AlphaFoldDB" id="A0A9D1IWE6"/>
<dbReference type="EMBL" id="DVMR01000032">
    <property type="protein sequence ID" value="HIU43249.1"/>
    <property type="molecule type" value="Genomic_DNA"/>
</dbReference>
<keyword evidence="1" id="KW-0472">Membrane</keyword>
<evidence type="ECO:0000313" key="3">
    <source>
        <dbReference type="EMBL" id="HIU43249.1"/>
    </source>
</evidence>
<comment type="caution">
    <text evidence="3">The sequence shown here is derived from an EMBL/GenBank/DDBJ whole genome shotgun (WGS) entry which is preliminary data.</text>
</comment>
<protein>
    <submittedName>
        <fullName evidence="3">DUF1624 domain-containing protein</fullName>
    </submittedName>
</protein>
<organism evidence="3 4">
    <name type="scientific">Candidatus Ventrousia excrementavium</name>
    <dbReference type="NCBI Taxonomy" id="2840961"/>
    <lineage>
        <taxon>Bacteria</taxon>
        <taxon>Bacillati</taxon>
        <taxon>Bacillota</taxon>
        <taxon>Clostridia</taxon>
        <taxon>Eubacteriales</taxon>
        <taxon>Clostridiaceae</taxon>
        <taxon>Clostridiaceae incertae sedis</taxon>
        <taxon>Candidatus Ventrousia</taxon>
    </lineage>
</organism>
<evidence type="ECO:0000313" key="4">
    <source>
        <dbReference type="Proteomes" id="UP000824073"/>
    </source>
</evidence>
<dbReference type="Pfam" id="PF07786">
    <property type="entry name" value="HGSNAT_cat"/>
    <property type="match status" value="1"/>
</dbReference>
<feature type="transmembrane region" description="Helical" evidence="1">
    <location>
        <begin position="51"/>
        <end position="71"/>
    </location>
</feature>
<proteinExistence type="predicted"/>
<reference evidence="3" key="1">
    <citation type="submission" date="2020-10" db="EMBL/GenBank/DDBJ databases">
        <authorList>
            <person name="Gilroy R."/>
        </authorList>
    </citation>
    <scope>NUCLEOTIDE SEQUENCE</scope>
    <source>
        <strain evidence="3">CHK191-8634</strain>
    </source>
</reference>
<feature type="transmembrane region" description="Helical" evidence="1">
    <location>
        <begin position="131"/>
        <end position="148"/>
    </location>
</feature>
<dbReference type="InterPro" id="IPR012429">
    <property type="entry name" value="HGSNAT_cat"/>
</dbReference>
<evidence type="ECO:0000256" key="1">
    <source>
        <dbReference type="SAM" id="Phobius"/>
    </source>
</evidence>
<feature type="transmembrane region" description="Helical" evidence="1">
    <location>
        <begin position="12"/>
        <end position="31"/>
    </location>
</feature>
<gene>
    <name evidence="3" type="ORF">IAB67_03005</name>
</gene>
<sequence>MSKPSQKRRYYAVDALRGLSILLMVAYHFGYNLVMFDIAPPGLLYNPLLNFLQPFFASVFIAISGASSTFSHSNLRRGVKILLCAALVTLATWLFNPAAFVRFGILHFLGCAALLYEVFRPLLTRMTRWGWLWQIPFFAAYFLLDRSFPVEHLWALGIRSASFSSTDYFPIFPWIFMYFFGVWMGGVISRGQMPDWFYRLRLPFFERCGRHTLLIYIAHQPVLIGVSYVILFFMGRLSL</sequence>
<evidence type="ECO:0000259" key="2">
    <source>
        <dbReference type="Pfam" id="PF07786"/>
    </source>
</evidence>
<feature type="transmembrane region" description="Helical" evidence="1">
    <location>
        <begin position="168"/>
        <end position="192"/>
    </location>
</feature>
<feature type="transmembrane region" description="Helical" evidence="1">
    <location>
        <begin position="78"/>
        <end position="95"/>
    </location>
</feature>
<name>A0A9D1IWE6_9CLOT</name>